<evidence type="ECO:0000256" key="1">
    <source>
        <dbReference type="SAM" id="MobiDB-lite"/>
    </source>
</evidence>
<dbReference type="AlphaFoldDB" id="A0A225V5X8"/>
<evidence type="ECO:0000313" key="2">
    <source>
        <dbReference type="EMBL" id="OWZ01276.1"/>
    </source>
</evidence>
<dbReference type="OrthoDB" id="128246at2759"/>
<dbReference type="Proteomes" id="UP000198211">
    <property type="component" value="Unassembled WGS sequence"/>
</dbReference>
<feature type="region of interest" description="Disordered" evidence="1">
    <location>
        <begin position="56"/>
        <end position="80"/>
    </location>
</feature>
<evidence type="ECO:0000313" key="3">
    <source>
        <dbReference type="Proteomes" id="UP000198211"/>
    </source>
</evidence>
<accession>A0A225V5X8</accession>
<comment type="caution">
    <text evidence="2">The sequence shown here is derived from an EMBL/GenBank/DDBJ whole genome shotgun (WGS) entry which is preliminary data.</text>
</comment>
<organism evidence="2 3">
    <name type="scientific">Phytophthora megakarya</name>
    <dbReference type="NCBI Taxonomy" id="4795"/>
    <lineage>
        <taxon>Eukaryota</taxon>
        <taxon>Sar</taxon>
        <taxon>Stramenopiles</taxon>
        <taxon>Oomycota</taxon>
        <taxon>Peronosporomycetes</taxon>
        <taxon>Peronosporales</taxon>
        <taxon>Peronosporaceae</taxon>
        <taxon>Phytophthora</taxon>
    </lineage>
</organism>
<reference evidence="3" key="1">
    <citation type="submission" date="2017-03" db="EMBL/GenBank/DDBJ databases">
        <title>Phytopthora megakarya and P. palmivora, two closely related causual agents of cacao black pod achieved similar genome size and gene model numbers by different mechanisms.</title>
        <authorList>
            <person name="Ali S."/>
            <person name="Shao J."/>
            <person name="Larry D.J."/>
            <person name="Kronmiller B."/>
            <person name="Shen D."/>
            <person name="Strem M.D."/>
            <person name="Melnick R.L."/>
            <person name="Guiltinan M.J."/>
            <person name="Tyler B.M."/>
            <person name="Meinhardt L.W."/>
            <person name="Bailey B.A."/>
        </authorList>
    </citation>
    <scope>NUCLEOTIDE SEQUENCE [LARGE SCALE GENOMIC DNA]</scope>
    <source>
        <strain evidence="3">zdho120</strain>
    </source>
</reference>
<dbReference type="EMBL" id="NBNE01006968">
    <property type="protein sequence ID" value="OWZ01276.1"/>
    <property type="molecule type" value="Genomic_DNA"/>
</dbReference>
<feature type="compositionally biased region" description="Basic and acidic residues" evidence="1">
    <location>
        <begin position="56"/>
        <end position="65"/>
    </location>
</feature>
<proteinExistence type="predicted"/>
<gene>
    <name evidence="2" type="ORF">PHMEG_00027373</name>
</gene>
<sequence length="111" mass="13149">MVRAYRLTSCRSRLNYRLSRWTRHPSWVRLQGECSKGVLPKYGRLFSDADLDKMETCEPDQKESTHGGTTIKSEEEEYDKELKDRLYPLDEVELLRRRVKNAETQKEPALE</sequence>
<protein>
    <submittedName>
        <fullName evidence="2">Uncharacterized protein</fullName>
    </submittedName>
</protein>
<name>A0A225V5X8_9STRA</name>
<keyword evidence="3" id="KW-1185">Reference proteome</keyword>